<dbReference type="AlphaFoldDB" id="A0A5B8XRH3"/>
<evidence type="ECO:0000313" key="2">
    <source>
        <dbReference type="Proteomes" id="UP000321595"/>
    </source>
</evidence>
<protein>
    <submittedName>
        <fullName evidence="1">Uncharacterized protein</fullName>
    </submittedName>
</protein>
<dbReference type="EMBL" id="CP042467">
    <property type="protein sequence ID" value="QED28144.1"/>
    <property type="molecule type" value="Genomic_DNA"/>
</dbReference>
<gene>
    <name evidence="1" type="ORF">FRD01_13070</name>
</gene>
<dbReference type="KEGG" id="bbae:FRD01_13070"/>
<dbReference type="Proteomes" id="UP000321595">
    <property type="component" value="Chromosome"/>
</dbReference>
<evidence type="ECO:0000313" key="1">
    <source>
        <dbReference type="EMBL" id="QED28144.1"/>
    </source>
</evidence>
<proteinExistence type="predicted"/>
<name>A0A5B8XRH3_9DELT</name>
<reference evidence="1 2" key="1">
    <citation type="submission" date="2019-08" db="EMBL/GenBank/DDBJ databases">
        <authorList>
            <person name="Liang Q."/>
        </authorList>
    </citation>
    <scope>NUCLEOTIDE SEQUENCE [LARGE SCALE GENOMIC DNA]</scope>
    <source>
        <strain evidence="1 2">V1718</strain>
    </source>
</reference>
<dbReference type="OrthoDB" id="5179643at2"/>
<dbReference type="Pfam" id="PF18993">
    <property type="entry name" value="Rv0078B"/>
    <property type="match status" value="1"/>
</dbReference>
<accession>A0A5B8XRH3</accession>
<keyword evidence="2" id="KW-1185">Reference proteome</keyword>
<dbReference type="InterPro" id="IPR044054">
    <property type="entry name" value="Rv0078B"/>
</dbReference>
<sequence length="226" mass="25298">MMKQLTPGEKLLAALELQELGLQMKKTQIRRNNPDATAEEIHQLFRNWLLARKPIPDGFRIVSWPRKCNSVTKSSYDVSLANDEEAEHLIYQLGLRGYQTLSVMEQSKLGRLATARLELSSHAVTDILFASSGVEAEIVAGALLLEVIPDLTMPVAQIGDLITLKVLSSSVNRPHDELDLRNLLLVASDDDLARARWLTELIMQRGTHRERDVLELLQESRAAVIG</sequence>
<organism evidence="1 2">
    <name type="scientific">Microvenator marinus</name>
    <dbReference type="NCBI Taxonomy" id="2600177"/>
    <lineage>
        <taxon>Bacteria</taxon>
        <taxon>Deltaproteobacteria</taxon>
        <taxon>Bradymonadales</taxon>
        <taxon>Microvenatoraceae</taxon>
        <taxon>Microvenator</taxon>
    </lineage>
</organism>